<dbReference type="Proteomes" id="UP001552299">
    <property type="component" value="Unassembled WGS sequence"/>
</dbReference>
<gene>
    <name evidence="2" type="ORF">M5K25_022125</name>
</gene>
<reference evidence="2 3" key="1">
    <citation type="journal article" date="2024" name="Plant Biotechnol. J.">
        <title>Dendrobium thyrsiflorum genome and its molecular insights into genes involved in important horticultural traits.</title>
        <authorList>
            <person name="Chen B."/>
            <person name="Wang J.Y."/>
            <person name="Zheng P.J."/>
            <person name="Li K.L."/>
            <person name="Liang Y.M."/>
            <person name="Chen X.F."/>
            <person name="Zhang C."/>
            <person name="Zhao X."/>
            <person name="He X."/>
            <person name="Zhang G.Q."/>
            <person name="Liu Z.J."/>
            <person name="Xu Q."/>
        </authorList>
    </citation>
    <scope>NUCLEOTIDE SEQUENCE [LARGE SCALE GENOMIC DNA]</scope>
    <source>
        <strain evidence="2">GZMU011</strain>
    </source>
</reference>
<dbReference type="AlphaFoldDB" id="A0ABD0U5K1"/>
<comment type="caution">
    <text evidence="2">The sequence shown here is derived from an EMBL/GenBank/DDBJ whole genome shotgun (WGS) entry which is preliminary data.</text>
</comment>
<sequence length="72" mass="7796">MVNKIRQTLPTSKIISSNTLQALFNPLSGLLHLGQGLNLDLKKVNVIEQGSDKQSRIGPTSLVDSPDLFHTG</sequence>
<name>A0ABD0U5K1_DENTH</name>
<evidence type="ECO:0000313" key="2">
    <source>
        <dbReference type="EMBL" id="KAL0907695.1"/>
    </source>
</evidence>
<protein>
    <submittedName>
        <fullName evidence="2">Uncharacterized protein</fullName>
    </submittedName>
</protein>
<accession>A0ABD0U5K1</accession>
<keyword evidence="3" id="KW-1185">Reference proteome</keyword>
<evidence type="ECO:0000256" key="1">
    <source>
        <dbReference type="SAM" id="MobiDB-lite"/>
    </source>
</evidence>
<feature type="region of interest" description="Disordered" evidence="1">
    <location>
        <begin position="50"/>
        <end position="72"/>
    </location>
</feature>
<evidence type="ECO:0000313" key="3">
    <source>
        <dbReference type="Proteomes" id="UP001552299"/>
    </source>
</evidence>
<proteinExistence type="predicted"/>
<organism evidence="2 3">
    <name type="scientific">Dendrobium thyrsiflorum</name>
    <name type="common">Pinecone-like raceme dendrobium</name>
    <name type="synonym">Orchid</name>
    <dbReference type="NCBI Taxonomy" id="117978"/>
    <lineage>
        <taxon>Eukaryota</taxon>
        <taxon>Viridiplantae</taxon>
        <taxon>Streptophyta</taxon>
        <taxon>Embryophyta</taxon>
        <taxon>Tracheophyta</taxon>
        <taxon>Spermatophyta</taxon>
        <taxon>Magnoliopsida</taxon>
        <taxon>Liliopsida</taxon>
        <taxon>Asparagales</taxon>
        <taxon>Orchidaceae</taxon>
        <taxon>Epidendroideae</taxon>
        <taxon>Malaxideae</taxon>
        <taxon>Dendrobiinae</taxon>
        <taxon>Dendrobium</taxon>
    </lineage>
</organism>
<dbReference type="EMBL" id="JANQDX010000017">
    <property type="protein sequence ID" value="KAL0907695.1"/>
    <property type="molecule type" value="Genomic_DNA"/>
</dbReference>